<dbReference type="AlphaFoldDB" id="X1KCC7"/>
<dbReference type="SUPFAM" id="SSF46785">
    <property type="entry name" value="Winged helix' DNA-binding domain"/>
    <property type="match status" value="1"/>
</dbReference>
<dbReference type="PANTHER" id="PTHR38600:SF1">
    <property type="entry name" value="TRANSCRIPTIONAL REGULATORY PROTEIN"/>
    <property type="match status" value="1"/>
</dbReference>
<dbReference type="Pfam" id="PF03551">
    <property type="entry name" value="PadR"/>
    <property type="match status" value="1"/>
</dbReference>
<dbReference type="EMBL" id="BARV01011172">
    <property type="protein sequence ID" value="GAI04672.1"/>
    <property type="molecule type" value="Genomic_DNA"/>
</dbReference>
<dbReference type="CDD" id="cd00090">
    <property type="entry name" value="HTH_ARSR"/>
    <property type="match status" value="1"/>
</dbReference>
<dbReference type="InterPro" id="IPR036390">
    <property type="entry name" value="WH_DNA-bd_sf"/>
</dbReference>
<dbReference type="Gene3D" id="1.10.10.10">
    <property type="entry name" value="Winged helix-like DNA-binding domain superfamily/Winged helix DNA-binding domain"/>
    <property type="match status" value="1"/>
</dbReference>
<proteinExistence type="predicted"/>
<dbReference type="PANTHER" id="PTHR38600">
    <property type="entry name" value="TRANSCRIPTIONAL REGULATORY PROTEIN"/>
    <property type="match status" value="1"/>
</dbReference>
<accession>X1KCC7</accession>
<gene>
    <name evidence="2" type="ORF">S06H3_21306</name>
</gene>
<dbReference type="InterPro" id="IPR005149">
    <property type="entry name" value="Tscrpt_reg_PadR_N"/>
</dbReference>
<dbReference type="SMART" id="SM00418">
    <property type="entry name" value="HTH_ARSR"/>
    <property type="match status" value="1"/>
</dbReference>
<organism evidence="2">
    <name type="scientific">marine sediment metagenome</name>
    <dbReference type="NCBI Taxonomy" id="412755"/>
    <lineage>
        <taxon>unclassified sequences</taxon>
        <taxon>metagenomes</taxon>
        <taxon>ecological metagenomes</taxon>
    </lineage>
</organism>
<dbReference type="PROSITE" id="PS50987">
    <property type="entry name" value="HTH_ARSR_2"/>
    <property type="match status" value="1"/>
</dbReference>
<name>X1KCC7_9ZZZZ</name>
<dbReference type="InterPro" id="IPR001845">
    <property type="entry name" value="HTH_ArsR_DNA-bd_dom"/>
</dbReference>
<dbReference type="InterPro" id="IPR036388">
    <property type="entry name" value="WH-like_DNA-bd_sf"/>
</dbReference>
<evidence type="ECO:0000259" key="1">
    <source>
        <dbReference type="PROSITE" id="PS50987"/>
    </source>
</evidence>
<dbReference type="InterPro" id="IPR011991">
    <property type="entry name" value="ArsR-like_HTH"/>
</dbReference>
<evidence type="ECO:0000313" key="2">
    <source>
        <dbReference type="EMBL" id="GAI04672.1"/>
    </source>
</evidence>
<sequence length="75" mass="8648">MGIIGLTKERILKEIGKGPIHGYELANRLKVPLPAIYEHLKNLGEEGLVERRESGRRRVYFLTDKGKCLLRVLEY</sequence>
<feature type="domain" description="HTH arsR-type" evidence="1">
    <location>
        <begin position="1"/>
        <end position="75"/>
    </location>
</feature>
<protein>
    <recommendedName>
        <fullName evidence="1">HTH arsR-type domain-containing protein</fullName>
    </recommendedName>
</protein>
<comment type="caution">
    <text evidence="2">The sequence shown here is derived from an EMBL/GenBank/DDBJ whole genome shotgun (WGS) entry which is preliminary data.</text>
</comment>
<dbReference type="GO" id="GO:0003700">
    <property type="term" value="F:DNA-binding transcription factor activity"/>
    <property type="evidence" value="ECO:0007669"/>
    <property type="project" value="InterPro"/>
</dbReference>
<reference evidence="2" key="1">
    <citation type="journal article" date="2014" name="Front. Microbiol.">
        <title>High frequency of phylogenetically diverse reductive dehalogenase-homologous genes in deep subseafloor sedimentary metagenomes.</title>
        <authorList>
            <person name="Kawai M."/>
            <person name="Futagami T."/>
            <person name="Toyoda A."/>
            <person name="Takaki Y."/>
            <person name="Nishi S."/>
            <person name="Hori S."/>
            <person name="Arai W."/>
            <person name="Tsubouchi T."/>
            <person name="Morono Y."/>
            <person name="Uchiyama I."/>
            <person name="Ito T."/>
            <person name="Fujiyama A."/>
            <person name="Inagaki F."/>
            <person name="Takami H."/>
        </authorList>
    </citation>
    <scope>NUCLEOTIDE SEQUENCE</scope>
    <source>
        <strain evidence="2">Expedition CK06-06</strain>
    </source>
</reference>